<evidence type="ECO:0000313" key="2">
    <source>
        <dbReference type="Proteomes" id="UP000182836"/>
    </source>
</evidence>
<dbReference type="InterPro" id="IPR013325">
    <property type="entry name" value="RNA_pol_sigma_r2"/>
</dbReference>
<dbReference type="RefSeq" id="WP_052812122.1">
    <property type="nucleotide sequence ID" value="NZ_BJOA01000205.1"/>
</dbReference>
<dbReference type="AlphaFoldDB" id="A0A1G9BSA7"/>
<reference evidence="1 2" key="1">
    <citation type="submission" date="2016-10" db="EMBL/GenBank/DDBJ databases">
        <authorList>
            <person name="de Groot N.N."/>
        </authorList>
    </citation>
    <scope>NUCLEOTIDE SEQUENCE [LARGE SCALE GENOMIC DNA]</scope>
    <source>
        <strain evidence="1 2">DSM 2895</strain>
    </source>
</reference>
<dbReference type="Proteomes" id="UP000182836">
    <property type="component" value="Unassembled WGS sequence"/>
</dbReference>
<dbReference type="SUPFAM" id="SSF88946">
    <property type="entry name" value="Sigma2 domain of RNA polymerase sigma factors"/>
    <property type="match status" value="1"/>
</dbReference>
<proteinExistence type="predicted"/>
<dbReference type="GO" id="GO:0006352">
    <property type="term" value="P:DNA-templated transcription initiation"/>
    <property type="evidence" value="ECO:0007669"/>
    <property type="project" value="InterPro"/>
</dbReference>
<accession>A0A1G9BSA7</accession>
<organism evidence="1 2">
    <name type="scientific">Aneurinibacillus migulanus</name>
    <name type="common">Bacillus migulanus</name>
    <dbReference type="NCBI Taxonomy" id="47500"/>
    <lineage>
        <taxon>Bacteria</taxon>
        <taxon>Bacillati</taxon>
        <taxon>Bacillota</taxon>
        <taxon>Bacilli</taxon>
        <taxon>Bacillales</taxon>
        <taxon>Paenibacillaceae</taxon>
        <taxon>Aneurinibacillus group</taxon>
        <taxon>Aneurinibacillus</taxon>
    </lineage>
</organism>
<protein>
    <submittedName>
        <fullName evidence="1">Sigma-70 region 2</fullName>
    </submittedName>
</protein>
<dbReference type="GeneID" id="42303993"/>
<dbReference type="GO" id="GO:0003700">
    <property type="term" value="F:DNA-binding transcription factor activity"/>
    <property type="evidence" value="ECO:0007669"/>
    <property type="project" value="InterPro"/>
</dbReference>
<gene>
    <name evidence="1" type="ORF">SAMN04487909_15424</name>
</gene>
<sequence>MVDMNIIKLAQKGHRLSKLQLLKEIEGLVYRTAHYVLKNKDDALLAAQQALIEIYKTIHFYKETENFTMWIQRKVTTSCMEIRKPIKST</sequence>
<dbReference type="OrthoDB" id="9782703at2"/>
<name>A0A1G9BSA7_ANEMI</name>
<dbReference type="EMBL" id="FNED01000054">
    <property type="protein sequence ID" value="SDK42190.1"/>
    <property type="molecule type" value="Genomic_DNA"/>
</dbReference>
<evidence type="ECO:0000313" key="1">
    <source>
        <dbReference type="EMBL" id="SDK42190.1"/>
    </source>
</evidence>
<dbReference type="Gene3D" id="1.10.1740.10">
    <property type="match status" value="1"/>
</dbReference>